<dbReference type="GO" id="GO:0005886">
    <property type="term" value="C:plasma membrane"/>
    <property type="evidence" value="ECO:0007669"/>
    <property type="project" value="UniProtKB-SubCell"/>
</dbReference>
<feature type="compositionally biased region" description="Basic and acidic residues" evidence="10">
    <location>
        <begin position="73"/>
        <end position="84"/>
    </location>
</feature>
<evidence type="ECO:0000256" key="1">
    <source>
        <dbReference type="ARBA" id="ARBA00022475"/>
    </source>
</evidence>
<dbReference type="Pfam" id="PF04354">
    <property type="entry name" value="ZipA_C"/>
    <property type="match status" value="1"/>
</dbReference>
<keyword evidence="4 9" id="KW-0812">Transmembrane</keyword>
<comment type="subcellular location">
    <subcellularLocation>
        <location evidence="9">Cell inner membrane</location>
        <topology evidence="9">Single-pass type I membrane protein</topology>
    </subcellularLocation>
</comment>
<evidence type="ECO:0000313" key="13">
    <source>
        <dbReference type="EMBL" id="CAA9891362.1"/>
    </source>
</evidence>
<keyword evidence="1 9" id="KW-1003">Cell membrane</keyword>
<comment type="caution">
    <text evidence="13">The sequence shown here is derived from an EMBL/GenBank/DDBJ whole genome shotgun (WGS) entry which is preliminary data.</text>
</comment>
<evidence type="ECO:0000313" key="14">
    <source>
        <dbReference type="Proteomes" id="UP000494216"/>
    </source>
</evidence>
<evidence type="ECO:0000256" key="6">
    <source>
        <dbReference type="ARBA" id="ARBA00023136"/>
    </source>
</evidence>
<protein>
    <recommendedName>
        <fullName evidence="8">Cell division protein ZipA</fullName>
    </recommendedName>
</protein>
<dbReference type="InterPro" id="IPR036765">
    <property type="entry name" value="ZipA_FtsZ-bd_C_sf"/>
</dbReference>
<dbReference type="AlphaFoldDB" id="A0A8S0X8Q2"/>
<dbReference type="SUPFAM" id="SSF64383">
    <property type="entry name" value="Cell-division protein ZipA, C-terminal domain"/>
    <property type="match status" value="1"/>
</dbReference>
<gene>
    <name evidence="13" type="ORF">METHB2_40062</name>
</gene>
<reference evidence="13 14" key="1">
    <citation type="submission" date="2020-02" db="EMBL/GenBank/DDBJ databases">
        <authorList>
            <person name="Hogendoorn C."/>
        </authorList>
    </citation>
    <scope>NUCLEOTIDE SEQUENCE [LARGE SCALE GENOMIC DNA]</scope>
    <source>
        <strain evidence="13">METHB21</strain>
    </source>
</reference>
<keyword evidence="2 9" id="KW-0997">Cell inner membrane</keyword>
<dbReference type="Gene3D" id="3.30.1400.10">
    <property type="entry name" value="ZipA, C-terminal FtsZ-binding domain"/>
    <property type="match status" value="1"/>
</dbReference>
<keyword evidence="14" id="KW-1185">Reference proteome</keyword>
<dbReference type="SMART" id="SM00771">
    <property type="entry name" value="ZipA_C"/>
    <property type="match status" value="1"/>
</dbReference>
<keyword evidence="6 9" id="KW-0472">Membrane</keyword>
<evidence type="ECO:0000259" key="12">
    <source>
        <dbReference type="SMART" id="SM00771"/>
    </source>
</evidence>
<accession>A0A8S0X8Q2</accession>
<comment type="similarity">
    <text evidence="8">Belongs to the ZipA family.</text>
</comment>
<name>A0A8S0X8Q2_9GAMM</name>
<dbReference type="InterPro" id="IPR011919">
    <property type="entry name" value="Cell_div_ZipA"/>
</dbReference>
<dbReference type="EMBL" id="CADCXN010000069">
    <property type="protein sequence ID" value="CAA9891362.1"/>
    <property type="molecule type" value="Genomic_DNA"/>
</dbReference>
<dbReference type="RefSeq" id="WP_174626236.1">
    <property type="nucleotide sequence ID" value="NZ_CADCXN010000069.1"/>
</dbReference>
<evidence type="ECO:0000256" key="5">
    <source>
        <dbReference type="ARBA" id="ARBA00022989"/>
    </source>
</evidence>
<feature type="transmembrane region" description="Helical" evidence="11">
    <location>
        <begin position="6"/>
        <end position="27"/>
    </location>
</feature>
<keyword evidence="3 8" id="KW-0132">Cell division</keyword>
<sequence length="231" mass="25780">MDKEILRIVIIATGLVVIIGMLLWAYLKNKKSRRDLDFFSDNDTVSHIDESLKVHTDNDDFDIVPLGSAKHSSGGDKSKRYYGHHDDYEAPEAEEIEPPPRFVAPAIIQFSLVAKAEQGFKGTDLVNAFELVGLEYGNLKIFERVDANRLVDFGVACMVAPGTFPDKNLESFYCPGLVFFMQPGELDNAQAVFDDYIETIQLLATQLGGVVRDHQSQPLTDATIQLIRQSL</sequence>
<evidence type="ECO:0000256" key="3">
    <source>
        <dbReference type="ARBA" id="ARBA00022618"/>
    </source>
</evidence>
<dbReference type="PANTHER" id="PTHR38685">
    <property type="entry name" value="CELL DIVISION PROTEIN ZIPA"/>
    <property type="match status" value="1"/>
</dbReference>
<evidence type="ECO:0000256" key="11">
    <source>
        <dbReference type="SAM" id="Phobius"/>
    </source>
</evidence>
<keyword evidence="5 11" id="KW-1133">Transmembrane helix</keyword>
<evidence type="ECO:0000256" key="9">
    <source>
        <dbReference type="RuleBase" id="RU003613"/>
    </source>
</evidence>
<keyword evidence="7 8" id="KW-0131">Cell cycle</keyword>
<evidence type="ECO:0000256" key="4">
    <source>
        <dbReference type="ARBA" id="ARBA00022692"/>
    </source>
</evidence>
<dbReference type="GO" id="GO:0000917">
    <property type="term" value="P:division septum assembly"/>
    <property type="evidence" value="ECO:0007669"/>
    <property type="project" value="TreeGrafter"/>
</dbReference>
<dbReference type="InterPro" id="IPR007449">
    <property type="entry name" value="ZipA_FtsZ-bd_C"/>
</dbReference>
<dbReference type="GO" id="GO:0032153">
    <property type="term" value="C:cell division site"/>
    <property type="evidence" value="ECO:0007669"/>
    <property type="project" value="TreeGrafter"/>
</dbReference>
<feature type="domain" description="ZipA C-terminal FtsZ-binding" evidence="12">
    <location>
        <begin position="104"/>
        <end position="231"/>
    </location>
</feature>
<feature type="region of interest" description="Disordered" evidence="10">
    <location>
        <begin position="65"/>
        <end position="84"/>
    </location>
</feature>
<organism evidence="13 14">
    <name type="scientific">Candidatus Methylobacter favarea</name>
    <dbReference type="NCBI Taxonomy" id="2707345"/>
    <lineage>
        <taxon>Bacteria</taxon>
        <taxon>Pseudomonadati</taxon>
        <taxon>Pseudomonadota</taxon>
        <taxon>Gammaproteobacteria</taxon>
        <taxon>Methylococcales</taxon>
        <taxon>Methylococcaceae</taxon>
        <taxon>Methylobacter</taxon>
    </lineage>
</organism>
<dbReference type="Proteomes" id="UP000494216">
    <property type="component" value="Unassembled WGS sequence"/>
</dbReference>
<comment type="function">
    <text evidence="8">Essential cell division protein that stabilizes the FtsZ protofilaments by cross-linking them and that serves as a cytoplasmic membrane anchor for the Z ring. Also required for the recruitment to the septal ring of downstream cell division proteins.</text>
</comment>
<evidence type="ECO:0000256" key="10">
    <source>
        <dbReference type="SAM" id="MobiDB-lite"/>
    </source>
</evidence>
<evidence type="ECO:0000256" key="2">
    <source>
        <dbReference type="ARBA" id="ARBA00022519"/>
    </source>
</evidence>
<dbReference type="PANTHER" id="PTHR38685:SF1">
    <property type="entry name" value="CELL DIVISION PROTEIN ZIPA"/>
    <property type="match status" value="1"/>
</dbReference>
<proteinExistence type="inferred from homology"/>
<evidence type="ECO:0000256" key="8">
    <source>
        <dbReference type="RuleBase" id="RU003612"/>
    </source>
</evidence>
<evidence type="ECO:0000256" key="7">
    <source>
        <dbReference type="ARBA" id="ARBA00023306"/>
    </source>
</evidence>